<feature type="compositionally biased region" description="Basic and acidic residues" evidence="4">
    <location>
        <begin position="19"/>
        <end position="29"/>
    </location>
</feature>
<evidence type="ECO:0000256" key="3">
    <source>
        <dbReference type="ARBA" id="ARBA00023242"/>
    </source>
</evidence>
<dbReference type="GO" id="GO:0030686">
    <property type="term" value="C:90S preribosome"/>
    <property type="evidence" value="ECO:0007669"/>
    <property type="project" value="InterPro"/>
</dbReference>
<comment type="similarity">
    <text evidence="2">Belongs to the SLX9 family.</text>
</comment>
<keyword evidence="6" id="KW-1185">Reference proteome</keyword>
<comment type="caution">
    <text evidence="5">The sequence shown here is derived from an EMBL/GenBank/DDBJ whole genome shotgun (WGS) entry which is preliminary data.</text>
</comment>
<evidence type="ECO:0000256" key="1">
    <source>
        <dbReference type="ARBA" id="ARBA00004604"/>
    </source>
</evidence>
<dbReference type="OrthoDB" id="18703at2759"/>
<dbReference type="GO" id="GO:0005730">
    <property type="term" value="C:nucleolus"/>
    <property type="evidence" value="ECO:0007669"/>
    <property type="project" value="UniProtKB-SubCell"/>
</dbReference>
<feature type="compositionally biased region" description="Basic residues" evidence="4">
    <location>
        <begin position="1"/>
        <end position="11"/>
    </location>
</feature>
<evidence type="ECO:0000256" key="2">
    <source>
        <dbReference type="ARBA" id="ARBA00011022"/>
    </source>
</evidence>
<gene>
    <name evidence="5" type="ORF">BV898_12926</name>
</gene>
<evidence type="ECO:0000313" key="5">
    <source>
        <dbReference type="EMBL" id="OQV12797.1"/>
    </source>
</evidence>
<dbReference type="AlphaFoldDB" id="A0A1W0WC98"/>
<dbReference type="SUPFAM" id="SSF141571">
    <property type="entry name" value="Pentapeptide repeat-like"/>
    <property type="match status" value="1"/>
</dbReference>
<dbReference type="GO" id="GO:0000462">
    <property type="term" value="P:maturation of SSU-rRNA from tricistronic rRNA transcript (SSU-rRNA, 5.8S rRNA, LSU-rRNA)"/>
    <property type="evidence" value="ECO:0007669"/>
    <property type="project" value="InterPro"/>
</dbReference>
<accession>A0A1W0WC98</accession>
<dbReference type="EMBL" id="MTYJ01000136">
    <property type="protein sequence ID" value="OQV12797.1"/>
    <property type="molecule type" value="Genomic_DNA"/>
</dbReference>
<organism evidence="5 6">
    <name type="scientific">Hypsibius exemplaris</name>
    <name type="common">Freshwater tardigrade</name>
    <dbReference type="NCBI Taxonomy" id="2072580"/>
    <lineage>
        <taxon>Eukaryota</taxon>
        <taxon>Metazoa</taxon>
        <taxon>Ecdysozoa</taxon>
        <taxon>Tardigrada</taxon>
        <taxon>Eutardigrada</taxon>
        <taxon>Parachela</taxon>
        <taxon>Hypsibioidea</taxon>
        <taxon>Hypsibiidae</taxon>
        <taxon>Hypsibius</taxon>
    </lineage>
</organism>
<reference evidence="6" key="1">
    <citation type="submission" date="2017-01" db="EMBL/GenBank/DDBJ databases">
        <title>Comparative genomics of anhydrobiosis in the tardigrade Hypsibius dujardini.</title>
        <authorList>
            <person name="Yoshida Y."/>
            <person name="Koutsovoulos G."/>
            <person name="Laetsch D."/>
            <person name="Stevens L."/>
            <person name="Kumar S."/>
            <person name="Horikawa D."/>
            <person name="Ishino K."/>
            <person name="Komine S."/>
            <person name="Tomita M."/>
            <person name="Blaxter M."/>
            <person name="Arakawa K."/>
        </authorList>
    </citation>
    <scope>NUCLEOTIDE SEQUENCE [LARGE SCALE GENOMIC DNA]</scope>
    <source>
        <strain evidence="6">Z151</strain>
    </source>
</reference>
<dbReference type="GO" id="GO:0030688">
    <property type="term" value="C:preribosome, small subunit precursor"/>
    <property type="evidence" value="ECO:0007669"/>
    <property type="project" value="InterPro"/>
</dbReference>
<sequence>MGKVRKLRQKYHNLTSHQQPKEDRERLLLKSEFSSSPGMAGGLSGPSEPSQSLIDELFTPDTLRAAPKITSQLLKQQFAEFEERNTIATTLSAKSSTYAQMKKKTKQDLRHQLWQKSKFGSVRLGSARLGSARHSLARLDSTRLNSTQFSSIRLSSARLDSVRLDLTQLTSARLSSTRLSLIRLGSARLGSTRLEVEGVQTAKLEAKAQAKREKKAVIGDTQPMLSALSDMSSFLKDVTTQREKKISDGVAKYKPLKKRKARAEEQSQNIATMTAVMNDPDFRADPFSAISTHLKLKFSAPTV</sequence>
<feature type="region of interest" description="Disordered" evidence="4">
    <location>
        <begin position="1"/>
        <end position="53"/>
    </location>
</feature>
<proteinExistence type="inferred from homology"/>
<comment type="subcellular location">
    <subcellularLocation>
        <location evidence="1">Nucleus</location>
        <location evidence="1">Nucleolus</location>
    </subcellularLocation>
</comment>
<dbReference type="PANTHER" id="PTHR31109">
    <property type="entry name" value="PROTEIN FAM207A"/>
    <property type="match status" value="1"/>
</dbReference>
<evidence type="ECO:0000256" key="4">
    <source>
        <dbReference type="SAM" id="MobiDB-lite"/>
    </source>
</evidence>
<dbReference type="InterPro" id="IPR028160">
    <property type="entry name" value="Slx9-like"/>
</dbReference>
<dbReference type="Gene3D" id="2.160.20.80">
    <property type="entry name" value="E3 ubiquitin-protein ligase SopA"/>
    <property type="match status" value="1"/>
</dbReference>
<dbReference type="Proteomes" id="UP000192578">
    <property type="component" value="Unassembled WGS sequence"/>
</dbReference>
<dbReference type="PANTHER" id="PTHR31109:SF2">
    <property type="entry name" value="RIBOSOME BIOGENESIS PROTEIN SLX9 HOMOLOG"/>
    <property type="match status" value="1"/>
</dbReference>
<evidence type="ECO:0000313" key="6">
    <source>
        <dbReference type="Proteomes" id="UP000192578"/>
    </source>
</evidence>
<name>A0A1W0WC98_HYPEX</name>
<dbReference type="Pfam" id="PF15341">
    <property type="entry name" value="SLX9"/>
    <property type="match status" value="1"/>
</dbReference>
<keyword evidence="3" id="KW-0539">Nucleus</keyword>
<protein>
    <submittedName>
        <fullName evidence="5">Uncharacterized protein</fullName>
    </submittedName>
</protein>